<sequence>MLCIALKGTPKRHLQSELCGKLTLNEPRPLAKYLPYKELASLFRYAENAGKLM</sequence>
<evidence type="ECO:0000313" key="1">
    <source>
        <dbReference type="EMBL" id="AGS51548.1"/>
    </source>
</evidence>
<accession>A0A806KMI0</accession>
<dbReference type="AlphaFoldDB" id="A0A806KMI0"/>
<proteinExistence type="predicted"/>
<reference evidence="1" key="1">
    <citation type="submission" date="2012-03" db="EMBL/GenBank/DDBJ databases">
        <title>Functional metagenomics reveals considerable lignocellulase gene clusters in the gut microbiome of a wood-feeding higher termite.</title>
        <authorList>
            <person name="Liu N."/>
        </authorList>
    </citation>
    <scope>NUCLEOTIDE SEQUENCE</scope>
</reference>
<organism evidence="1">
    <name type="scientific">uncultured bacterium contig00004</name>
    <dbReference type="NCBI Taxonomy" id="1181496"/>
    <lineage>
        <taxon>Bacteria</taxon>
        <taxon>environmental samples</taxon>
    </lineage>
</organism>
<dbReference type="EMBL" id="JQ844164">
    <property type="protein sequence ID" value="AGS51548.1"/>
    <property type="molecule type" value="Genomic_DNA"/>
</dbReference>
<name>A0A806KMI0_9BACT</name>
<protein>
    <submittedName>
        <fullName evidence="1">Uncharacterized protein</fullName>
    </submittedName>
</protein>